<dbReference type="PRINTS" id="PR00080">
    <property type="entry name" value="SDRFAMILY"/>
</dbReference>
<protein>
    <submittedName>
        <fullName evidence="5">Glucose 1-dehydrogenase</fullName>
        <ecNumber evidence="5">1.1.1.47</ecNumber>
    </submittedName>
</protein>
<dbReference type="PANTHER" id="PTHR24321">
    <property type="entry name" value="DEHYDROGENASES, SHORT CHAIN"/>
    <property type="match status" value="1"/>
</dbReference>
<proteinExistence type="inferred from homology"/>
<dbReference type="EMBL" id="RBAH01000001">
    <property type="protein sequence ID" value="RKN86421.1"/>
    <property type="molecule type" value="Genomic_DNA"/>
</dbReference>
<name>A0A3B0CNH5_9BACL</name>
<accession>A0A3B0CNH5</accession>
<dbReference type="OrthoDB" id="9803333at2"/>
<dbReference type="Pfam" id="PF13561">
    <property type="entry name" value="adh_short_C2"/>
    <property type="match status" value="1"/>
</dbReference>
<dbReference type="InterPro" id="IPR020904">
    <property type="entry name" value="Sc_DH/Rdtase_CS"/>
</dbReference>
<gene>
    <name evidence="5" type="ORF">D7M11_00160</name>
</gene>
<dbReference type="SUPFAM" id="SSF51735">
    <property type="entry name" value="NAD(P)-binding Rossmann-fold domains"/>
    <property type="match status" value="1"/>
</dbReference>
<evidence type="ECO:0000259" key="4">
    <source>
        <dbReference type="SMART" id="SM00822"/>
    </source>
</evidence>
<keyword evidence="6" id="KW-1185">Reference proteome</keyword>
<evidence type="ECO:0000256" key="2">
    <source>
        <dbReference type="ARBA" id="ARBA00023002"/>
    </source>
</evidence>
<comment type="similarity">
    <text evidence="1">Belongs to the short-chain dehydrogenases/reductases (SDR) family.</text>
</comment>
<dbReference type="NCBIfam" id="NF005559">
    <property type="entry name" value="PRK07231.1"/>
    <property type="match status" value="1"/>
</dbReference>
<feature type="domain" description="Ketoreductase" evidence="4">
    <location>
        <begin position="6"/>
        <end position="190"/>
    </location>
</feature>
<keyword evidence="2 5" id="KW-0560">Oxidoreductase</keyword>
<keyword evidence="3" id="KW-0520">NAD</keyword>
<evidence type="ECO:0000313" key="6">
    <source>
        <dbReference type="Proteomes" id="UP000282311"/>
    </source>
</evidence>
<sequence>MDFSNKVVIVTGAGSGIGQTVSREYALRGARVVVAERDEETGRRHTSALVDAGGSALFVKTDVRREADIISLVNETVNHFGTIDVLINNAGVSRFKPIYELTADEFDDVLFTNLRGTFLCAKEAAKVMRGNPSGGAIVNIGSTRALMSEPNSEAYAASKGGIAALTHALALSLGADRIRVNCISPGWIENGDYGSLRQIDHAQHPAGRVGKPDDIAKACLYLTDPENDFVTGAHLVVDGGMTRKMIYEP</sequence>
<dbReference type="PANTHER" id="PTHR24321:SF8">
    <property type="entry name" value="ESTRADIOL 17-BETA-DEHYDROGENASE 8-RELATED"/>
    <property type="match status" value="1"/>
</dbReference>
<dbReference type="EC" id="1.1.1.47" evidence="5"/>
<dbReference type="AlphaFoldDB" id="A0A3B0CNH5"/>
<dbReference type="SMART" id="SM00822">
    <property type="entry name" value="PKS_KR"/>
    <property type="match status" value="1"/>
</dbReference>
<dbReference type="GO" id="GO:0047936">
    <property type="term" value="F:glucose 1-dehydrogenase [NAD(P)+] activity"/>
    <property type="evidence" value="ECO:0007669"/>
    <property type="project" value="UniProtKB-EC"/>
</dbReference>
<reference evidence="5 6" key="1">
    <citation type="journal article" date="2007" name="Int. J. Syst. Evol. Microbiol.">
        <title>Paenibacillus ginsengarvi sp. nov., isolated from soil from ginseng cultivation.</title>
        <authorList>
            <person name="Yoon M.H."/>
            <person name="Ten L.N."/>
            <person name="Im W.T."/>
        </authorList>
    </citation>
    <scope>NUCLEOTIDE SEQUENCE [LARGE SCALE GENOMIC DNA]</scope>
    <source>
        <strain evidence="5 6">KCTC 13059</strain>
    </source>
</reference>
<dbReference type="Gene3D" id="3.40.50.720">
    <property type="entry name" value="NAD(P)-binding Rossmann-like Domain"/>
    <property type="match status" value="1"/>
</dbReference>
<dbReference type="InterPro" id="IPR002347">
    <property type="entry name" value="SDR_fam"/>
</dbReference>
<dbReference type="PROSITE" id="PS00061">
    <property type="entry name" value="ADH_SHORT"/>
    <property type="match status" value="1"/>
</dbReference>
<evidence type="ECO:0000256" key="1">
    <source>
        <dbReference type="ARBA" id="ARBA00006484"/>
    </source>
</evidence>
<evidence type="ECO:0000256" key="3">
    <source>
        <dbReference type="ARBA" id="ARBA00023027"/>
    </source>
</evidence>
<dbReference type="PRINTS" id="PR00081">
    <property type="entry name" value="GDHRDH"/>
</dbReference>
<dbReference type="InterPro" id="IPR057326">
    <property type="entry name" value="KR_dom"/>
</dbReference>
<comment type="caution">
    <text evidence="5">The sequence shown here is derived from an EMBL/GenBank/DDBJ whole genome shotgun (WGS) entry which is preliminary data.</text>
</comment>
<dbReference type="Proteomes" id="UP000282311">
    <property type="component" value="Unassembled WGS sequence"/>
</dbReference>
<evidence type="ECO:0000313" key="5">
    <source>
        <dbReference type="EMBL" id="RKN86421.1"/>
    </source>
</evidence>
<dbReference type="GO" id="GO:0008206">
    <property type="term" value="P:bile acid metabolic process"/>
    <property type="evidence" value="ECO:0007669"/>
    <property type="project" value="UniProtKB-ARBA"/>
</dbReference>
<organism evidence="5 6">
    <name type="scientific">Paenibacillus ginsengarvi</name>
    <dbReference type="NCBI Taxonomy" id="400777"/>
    <lineage>
        <taxon>Bacteria</taxon>
        <taxon>Bacillati</taxon>
        <taxon>Bacillota</taxon>
        <taxon>Bacilli</taxon>
        <taxon>Bacillales</taxon>
        <taxon>Paenibacillaceae</taxon>
        <taxon>Paenibacillus</taxon>
    </lineage>
</organism>
<dbReference type="FunFam" id="3.40.50.720:FF:000084">
    <property type="entry name" value="Short-chain dehydrogenase reductase"/>
    <property type="match status" value="1"/>
</dbReference>
<dbReference type="RefSeq" id="WP_120745129.1">
    <property type="nucleotide sequence ID" value="NZ_RBAH01000001.1"/>
</dbReference>
<dbReference type="InterPro" id="IPR036291">
    <property type="entry name" value="NAD(P)-bd_dom_sf"/>
</dbReference>